<evidence type="ECO:0000313" key="4">
    <source>
        <dbReference type="Proteomes" id="UP001154111"/>
    </source>
</evidence>
<protein>
    <submittedName>
        <fullName evidence="1">Uncharacterized protein</fullName>
    </submittedName>
</protein>
<dbReference type="Proteomes" id="UP001154111">
    <property type="component" value="Chromosome"/>
</dbReference>
<dbReference type="EMBL" id="OW659477">
    <property type="protein sequence ID" value="CAH2761030.1"/>
    <property type="molecule type" value="Genomic_DNA"/>
</dbReference>
<reference evidence="1" key="1">
    <citation type="submission" date="2022-04" db="EMBL/GenBank/DDBJ databases">
        <authorList>
            <person name="Forde T."/>
        </authorList>
    </citation>
    <scope>NUCLEOTIDE SEQUENCE</scope>
    <source>
        <strain evidence="1">A18Y016a</strain>
        <strain evidence="2">A18Y020d</strain>
    </source>
</reference>
<accession>A0AAU9VE22</accession>
<sequence length="44" mass="4751">MKKLVNKAVKKANRKPSMLLAAGLIVTNIVLMAIVKEGSKNEEA</sequence>
<dbReference type="EMBL" id="OW659496">
    <property type="protein sequence ID" value="CAH2761041.1"/>
    <property type="molecule type" value="Genomic_DNA"/>
</dbReference>
<proteinExistence type="predicted"/>
<evidence type="ECO:0000313" key="2">
    <source>
        <dbReference type="EMBL" id="CAH2761041.1"/>
    </source>
</evidence>
<evidence type="ECO:0000313" key="3">
    <source>
        <dbReference type="Proteomes" id="UP001154095"/>
    </source>
</evidence>
<organism evidence="1 4">
    <name type="scientific">Erysipelothrix amsterdamensis</name>
    <dbReference type="NCBI Taxonomy" id="2929157"/>
    <lineage>
        <taxon>Bacteria</taxon>
        <taxon>Bacillati</taxon>
        <taxon>Bacillota</taxon>
        <taxon>Erysipelotrichia</taxon>
        <taxon>Erysipelotrichales</taxon>
        <taxon>Erysipelotrichaceae</taxon>
        <taxon>Erysipelothrix</taxon>
    </lineage>
</organism>
<dbReference type="RefSeq" id="WP_256478986.1">
    <property type="nucleotide sequence ID" value="NZ_OW659477.1"/>
</dbReference>
<dbReference type="AlphaFoldDB" id="A0AAU9VE22"/>
<keyword evidence="3" id="KW-1185">Reference proteome</keyword>
<dbReference type="Proteomes" id="UP001154095">
    <property type="component" value="Chromosome"/>
</dbReference>
<name>A0AAU9VE22_9FIRM</name>
<evidence type="ECO:0000313" key="1">
    <source>
        <dbReference type="EMBL" id="CAH2761030.1"/>
    </source>
</evidence>
<gene>
    <name evidence="1" type="ORF">ERYAMS2_00491</name>
    <name evidence="2" type="ORF">ERYAMS_00201</name>
</gene>